<organism evidence="1 2">
    <name type="scientific">Melipona quadrifasciata</name>
    <dbReference type="NCBI Taxonomy" id="166423"/>
    <lineage>
        <taxon>Eukaryota</taxon>
        <taxon>Metazoa</taxon>
        <taxon>Ecdysozoa</taxon>
        <taxon>Arthropoda</taxon>
        <taxon>Hexapoda</taxon>
        <taxon>Insecta</taxon>
        <taxon>Pterygota</taxon>
        <taxon>Neoptera</taxon>
        <taxon>Endopterygota</taxon>
        <taxon>Hymenoptera</taxon>
        <taxon>Apocrita</taxon>
        <taxon>Aculeata</taxon>
        <taxon>Apoidea</taxon>
        <taxon>Anthophila</taxon>
        <taxon>Apidae</taxon>
        <taxon>Melipona</taxon>
    </lineage>
</organism>
<dbReference type="EMBL" id="KQ435750">
    <property type="protein sequence ID" value="KOX76317.1"/>
    <property type="molecule type" value="Genomic_DNA"/>
</dbReference>
<dbReference type="AlphaFoldDB" id="A0A0M9A391"/>
<evidence type="ECO:0000313" key="2">
    <source>
        <dbReference type="Proteomes" id="UP000053105"/>
    </source>
</evidence>
<accession>A0A0M9A391</accession>
<proteinExistence type="predicted"/>
<name>A0A0M9A391_9HYME</name>
<reference evidence="1 2" key="1">
    <citation type="submission" date="2015-07" db="EMBL/GenBank/DDBJ databases">
        <title>The genome of Melipona quadrifasciata.</title>
        <authorList>
            <person name="Pan H."/>
            <person name="Kapheim K."/>
        </authorList>
    </citation>
    <scope>NUCLEOTIDE SEQUENCE [LARGE SCALE GENOMIC DNA]</scope>
    <source>
        <strain evidence="1">0111107301</strain>
        <tissue evidence="1">Whole body</tissue>
    </source>
</reference>
<sequence>MPQGVRKPFLLESRVAFVTSIIRESNKLKDTRCQFMVETPPTNILNVAMSRSIKLNRTERIYTNGSKLDHHIAYAVLWFSYDELKSDGTRCSRKLYVGVTLAEMKWKGSDENRTLHSPITIKNVIICIRIVSWTANEKKLACSSYSASMPPISQFYFDYNLPSDRHLYRQQCHNDVFTLIEDFAQTTINNLPSDLLKLGVKLFWTVPGLTIDTLTMYENKGA</sequence>
<protein>
    <submittedName>
        <fullName evidence="1">Uncharacterized protein</fullName>
    </submittedName>
</protein>
<evidence type="ECO:0000313" key="1">
    <source>
        <dbReference type="EMBL" id="KOX76317.1"/>
    </source>
</evidence>
<dbReference type="Proteomes" id="UP000053105">
    <property type="component" value="Unassembled WGS sequence"/>
</dbReference>
<keyword evidence="2" id="KW-1185">Reference proteome</keyword>
<gene>
    <name evidence="1" type="ORF">WN51_11648</name>
</gene>